<organism evidence="1 2">
    <name type="scientific">Thermofilum adornatum 1505</name>
    <dbReference type="NCBI Taxonomy" id="697581"/>
    <lineage>
        <taxon>Archaea</taxon>
        <taxon>Thermoproteota</taxon>
        <taxon>Thermoprotei</taxon>
        <taxon>Thermofilales</taxon>
        <taxon>Thermofilaceae</taxon>
        <taxon>Thermofilum</taxon>
    </lineage>
</organism>
<protein>
    <submittedName>
        <fullName evidence="1">Uncharacterized protein</fullName>
    </submittedName>
</protein>
<name>A0A3G1AA32_9CREN</name>
<reference evidence="2" key="1">
    <citation type="book" date="2010" name="EXTREMOPHILES" publisher="0:0-0">
        <title>Complete genome sequences of ten hyperthermophilic archaea reveal their metabolic capabilities and possible ecological roles.</title>
        <editorList>
            <person name="?"/>
        </editorList>
        <authorList>
            <person name="Ravin N.V."/>
            <person name="Mardanov A.V."/>
            <person name="Bonch-Osmolovskaya E.A."/>
            <person name="Skryabin K.G."/>
        </authorList>
    </citation>
    <scope>NUCLEOTIDE SEQUENCE [LARGE SCALE GENOMIC DNA]</scope>
    <source>
        <strain evidence="2">1505</strain>
    </source>
</reference>
<dbReference type="EMBL" id="CP007493">
    <property type="protein sequence ID" value="AJB42754.1"/>
    <property type="molecule type" value="Genomic_DNA"/>
</dbReference>
<proteinExistence type="predicted"/>
<dbReference type="AlphaFoldDB" id="A0A3G1AA32"/>
<evidence type="ECO:0000313" key="1">
    <source>
        <dbReference type="EMBL" id="AJB42754.1"/>
    </source>
</evidence>
<evidence type="ECO:0000313" key="2">
    <source>
        <dbReference type="Proteomes" id="UP000266720"/>
    </source>
</evidence>
<gene>
    <name evidence="1" type="ORF">TCARB_1714</name>
</gene>
<dbReference type="KEGG" id="tcb:TCARB_1714"/>
<sequence>MGIVRAPILHVSETNELKEAVAIPIEQYNALPLIVVSETNELGGIGAGIVLHVQNNKEIYFGAPIR</sequence>
<dbReference type="Proteomes" id="UP000266720">
    <property type="component" value="Chromosome"/>
</dbReference>
<accession>A0A3G1AA32</accession>